<dbReference type="AlphaFoldDB" id="A0A9D7SV82"/>
<protein>
    <submittedName>
        <fullName evidence="8">YicC family protein</fullName>
    </submittedName>
</protein>
<feature type="domain" description="Endoribonuclease YicC-like C-terminal" evidence="7">
    <location>
        <begin position="176"/>
        <end position="291"/>
    </location>
</feature>
<dbReference type="PANTHER" id="PTHR30636">
    <property type="entry name" value="UPF0701 PROTEIN YICC"/>
    <property type="match status" value="1"/>
</dbReference>
<proteinExistence type="inferred from homology"/>
<accession>A0A9D7SV82</accession>
<name>A0A9D7SV82_9BACT</name>
<evidence type="ECO:0000256" key="2">
    <source>
        <dbReference type="ARBA" id="ARBA00022722"/>
    </source>
</evidence>
<dbReference type="InterPro" id="IPR013551">
    <property type="entry name" value="YicC-like_C"/>
</dbReference>
<keyword evidence="2" id="KW-0540">Nuclease</keyword>
<dbReference type="InterPro" id="IPR013527">
    <property type="entry name" value="YicC-like_N"/>
</dbReference>
<organism evidence="8 9">
    <name type="scientific">Candidatus Opimibacter skivensis</name>
    <dbReference type="NCBI Taxonomy" id="2982028"/>
    <lineage>
        <taxon>Bacteria</taxon>
        <taxon>Pseudomonadati</taxon>
        <taxon>Bacteroidota</taxon>
        <taxon>Saprospiria</taxon>
        <taxon>Saprospirales</taxon>
        <taxon>Saprospiraceae</taxon>
        <taxon>Candidatus Opimibacter</taxon>
    </lineage>
</organism>
<dbReference type="GO" id="GO:0004521">
    <property type="term" value="F:RNA endonuclease activity"/>
    <property type="evidence" value="ECO:0007669"/>
    <property type="project" value="InterPro"/>
</dbReference>
<evidence type="ECO:0000256" key="3">
    <source>
        <dbReference type="ARBA" id="ARBA00022759"/>
    </source>
</evidence>
<dbReference type="PANTHER" id="PTHR30636:SF3">
    <property type="entry name" value="UPF0701 PROTEIN YICC"/>
    <property type="match status" value="1"/>
</dbReference>
<evidence type="ECO:0000256" key="5">
    <source>
        <dbReference type="ARBA" id="ARBA00035648"/>
    </source>
</evidence>
<feature type="domain" description="Endoribonuclease YicC-like N-terminal" evidence="6">
    <location>
        <begin position="2"/>
        <end position="153"/>
    </location>
</feature>
<dbReference type="Pfam" id="PF08340">
    <property type="entry name" value="YicC-like_C"/>
    <property type="match status" value="1"/>
</dbReference>
<sequence length="292" mass="33662">MIQSMTGYGRGSADYNDMKVLSEIRSLNSKVTDLRIKLPVSLGEKEIDLRNLVLQRTQRGKIEMTISFEGDLALDDLDYDKALIRKHFNQLNEIAASLGVGPDQILHEVLKLPNILRSGSNTEIDNTLWDKILEAVNESIDRLIEFRTHEGQSQYNDLLQSATAIHDMCNSIEAYDVERLAYVRTRMKQKLDEYLNGDQIDSNRFEQELIYFLDRLDINEEKVRLQQHCKFFLETLSGDMEMKSKQLNFISQELGREINTLGAKAQWSPLQHLVVGMKNELEKIKEQLANIV</sequence>
<gene>
    <name evidence="8" type="ORF">IPP15_09885</name>
</gene>
<dbReference type="Pfam" id="PF03755">
    <property type="entry name" value="YicC-like_N"/>
    <property type="match status" value="1"/>
</dbReference>
<comment type="cofactor">
    <cofactor evidence="1">
        <name>a divalent metal cation</name>
        <dbReference type="ChEBI" id="CHEBI:60240"/>
    </cofactor>
</comment>
<evidence type="ECO:0000256" key="4">
    <source>
        <dbReference type="ARBA" id="ARBA00022801"/>
    </source>
</evidence>
<keyword evidence="3" id="KW-0255">Endonuclease</keyword>
<dbReference type="EMBL" id="JADKGY010000006">
    <property type="protein sequence ID" value="MBK9982716.1"/>
    <property type="molecule type" value="Genomic_DNA"/>
</dbReference>
<dbReference type="InterPro" id="IPR005229">
    <property type="entry name" value="YicC/YloC-like"/>
</dbReference>
<evidence type="ECO:0000259" key="6">
    <source>
        <dbReference type="Pfam" id="PF03755"/>
    </source>
</evidence>
<dbReference type="GO" id="GO:0016787">
    <property type="term" value="F:hydrolase activity"/>
    <property type="evidence" value="ECO:0007669"/>
    <property type="project" value="UniProtKB-KW"/>
</dbReference>
<reference evidence="8 9" key="1">
    <citation type="submission" date="2020-10" db="EMBL/GenBank/DDBJ databases">
        <title>Connecting structure to function with the recovery of over 1000 high-quality activated sludge metagenome-assembled genomes encoding full-length rRNA genes using long-read sequencing.</title>
        <authorList>
            <person name="Singleton C.M."/>
            <person name="Petriglieri F."/>
            <person name="Kristensen J.M."/>
            <person name="Kirkegaard R.H."/>
            <person name="Michaelsen T.Y."/>
            <person name="Andersen M.H."/>
            <person name="Karst S.M."/>
            <person name="Dueholm M.S."/>
            <person name="Nielsen P.H."/>
            <person name="Albertsen M."/>
        </authorList>
    </citation>
    <scope>NUCLEOTIDE SEQUENCE [LARGE SCALE GENOMIC DNA]</scope>
    <source>
        <strain evidence="8">Ribe_18-Q3-R11-54_MAXAC.273</strain>
    </source>
</reference>
<evidence type="ECO:0000313" key="9">
    <source>
        <dbReference type="Proteomes" id="UP000808337"/>
    </source>
</evidence>
<comment type="similarity">
    <text evidence="5">Belongs to the YicC/YloC family.</text>
</comment>
<evidence type="ECO:0000256" key="1">
    <source>
        <dbReference type="ARBA" id="ARBA00001968"/>
    </source>
</evidence>
<evidence type="ECO:0000313" key="8">
    <source>
        <dbReference type="EMBL" id="MBK9982716.1"/>
    </source>
</evidence>
<evidence type="ECO:0000259" key="7">
    <source>
        <dbReference type="Pfam" id="PF08340"/>
    </source>
</evidence>
<keyword evidence="4" id="KW-0378">Hydrolase</keyword>
<dbReference type="Proteomes" id="UP000808337">
    <property type="component" value="Unassembled WGS sequence"/>
</dbReference>
<comment type="caution">
    <text evidence="8">The sequence shown here is derived from an EMBL/GenBank/DDBJ whole genome shotgun (WGS) entry which is preliminary data.</text>
</comment>
<dbReference type="NCBIfam" id="TIGR00255">
    <property type="entry name" value="YicC/YloC family endoribonuclease"/>
    <property type="match status" value="1"/>
</dbReference>